<dbReference type="EMBL" id="JACIGW010000001">
    <property type="protein sequence ID" value="MBB4347033.1"/>
    <property type="molecule type" value="Genomic_DNA"/>
</dbReference>
<feature type="chain" id="PRO_5036214146" evidence="1">
    <location>
        <begin position="24"/>
        <end position="106"/>
    </location>
</feature>
<accession>A0A7W6S4F1</accession>
<reference evidence="6 7" key="1">
    <citation type="submission" date="2020-08" db="EMBL/GenBank/DDBJ databases">
        <title>Genomic Encyclopedia of Type Strains, Phase IV (KMG-V): Genome sequencing to study the core and pangenomes of soil and plant-associated prokaryotes.</title>
        <authorList>
            <person name="Whitman W."/>
        </authorList>
    </citation>
    <scope>NUCLEOTIDE SEQUENCE [LARGE SCALE GENOMIC DNA]</scope>
    <source>
        <strain evidence="4 7">SEMIA 444</strain>
        <strain evidence="3 6">SEMIA 448</strain>
        <strain evidence="5 8">SEMIA 452</strain>
    </source>
</reference>
<keyword evidence="7" id="KW-1185">Reference proteome</keyword>
<dbReference type="RefSeq" id="WP_183821277.1">
    <property type="nucleotide sequence ID" value="NZ_JACIGW010000001.1"/>
</dbReference>
<dbReference type="EMBL" id="JACIGY010000001">
    <property type="protein sequence ID" value="MBB4410573.1"/>
    <property type="molecule type" value="Genomic_DNA"/>
</dbReference>
<feature type="domain" description="PepSY" evidence="2">
    <location>
        <begin position="46"/>
        <end position="99"/>
    </location>
</feature>
<evidence type="ECO:0000313" key="3">
    <source>
        <dbReference type="EMBL" id="MBB4347033.1"/>
    </source>
</evidence>
<dbReference type="EMBL" id="JACIHM010000001">
    <property type="protein sequence ID" value="MBB4445261.1"/>
    <property type="molecule type" value="Genomic_DNA"/>
</dbReference>
<evidence type="ECO:0000313" key="8">
    <source>
        <dbReference type="Proteomes" id="UP000576087"/>
    </source>
</evidence>
<evidence type="ECO:0000313" key="7">
    <source>
        <dbReference type="Proteomes" id="UP000524535"/>
    </source>
</evidence>
<keyword evidence="1" id="KW-0732">Signal</keyword>
<dbReference type="Pfam" id="PF03413">
    <property type="entry name" value="PepSY"/>
    <property type="match status" value="1"/>
</dbReference>
<dbReference type="Proteomes" id="UP000520770">
    <property type="component" value="Unassembled WGS sequence"/>
</dbReference>
<name>A0A7W6S4F1_9HYPH</name>
<gene>
    <name evidence="4" type="ORF">GGE31_001044</name>
    <name evidence="3" type="ORF">GGE33_000741</name>
    <name evidence="5" type="ORF">GGE35_001043</name>
</gene>
<comment type="caution">
    <text evidence="3">The sequence shown here is derived from an EMBL/GenBank/DDBJ whole genome shotgun (WGS) entry which is preliminary data.</text>
</comment>
<dbReference type="InterPro" id="IPR025711">
    <property type="entry name" value="PepSY"/>
</dbReference>
<dbReference type="AlphaFoldDB" id="A0A7W6S4F1"/>
<evidence type="ECO:0000313" key="6">
    <source>
        <dbReference type="Proteomes" id="UP000520770"/>
    </source>
</evidence>
<sequence length="106" mass="12041">MLKRLTALALLSALVFTAPPSKGDDNHDLDRLRDAVNRGEVMPLSALQEEVRRAFPGEIIRVKLDEDDGRFIYEFKVLRSNGRLVEIEMDARDGRVLDVDNDDDDD</sequence>
<proteinExistence type="predicted"/>
<protein>
    <submittedName>
        <fullName evidence="3">Putative membrane protein YkoI</fullName>
    </submittedName>
</protein>
<evidence type="ECO:0000313" key="5">
    <source>
        <dbReference type="EMBL" id="MBB4445261.1"/>
    </source>
</evidence>
<dbReference type="Proteomes" id="UP000576087">
    <property type="component" value="Unassembled WGS sequence"/>
</dbReference>
<evidence type="ECO:0000313" key="4">
    <source>
        <dbReference type="EMBL" id="MBB4410573.1"/>
    </source>
</evidence>
<feature type="signal peptide" evidence="1">
    <location>
        <begin position="1"/>
        <end position="23"/>
    </location>
</feature>
<evidence type="ECO:0000256" key="1">
    <source>
        <dbReference type="SAM" id="SignalP"/>
    </source>
</evidence>
<dbReference type="Gene3D" id="3.10.450.40">
    <property type="match status" value="1"/>
</dbReference>
<dbReference type="Proteomes" id="UP000524535">
    <property type="component" value="Unassembled WGS sequence"/>
</dbReference>
<evidence type="ECO:0000259" key="2">
    <source>
        <dbReference type="Pfam" id="PF03413"/>
    </source>
</evidence>
<organism evidence="3 6">
    <name type="scientific">Aliirhizobium cellulosilyticum</name>
    <dbReference type="NCBI Taxonomy" id="393664"/>
    <lineage>
        <taxon>Bacteria</taxon>
        <taxon>Pseudomonadati</taxon>
        <taxon>Pseudomonadota</taxon>
        <taxon>Alphaproteobacteria</taxon>
        <taxon>Hyphomicrobiales</taxon>
        <taxon>Rhizobiaceae</taxon>
        <taxon>Aliirhizobium</taxon>
    </lineage>
</organism>